<evidence type="ECO:0000313" key="4">
    <source>
        <dbReference type="EMBL" id="AFZ35033.1"/>
    </source>
</evidence>
<organism evidence="4 5">
    <name type="scientific">Stanieria cyanosphaera (strain ATCC 29371 / PCC 7437)</name>
    <dbReference type="NCBI Taxonomy" id="111780"/>
    <lineage>
        <taxon>Bacteria</taxon>
        <taxon>Bacillati</taxon>
        <taxon>Cyanobacteriota</taxon>
        <taxon>Cyanophyceae</taxon>
        <taxon>Pleurocapsales</taxon>
        <taxon>Dermocarpellaceae</taxon>
        <taxon>Stanieria</taxon>
    </lineage>
</organism>
<dbReference type="Pfam" id="PF08282">
    <property type="entry name" value="Hydrolase_3"/>
    <property type="match status" value="1"/>
</dbReference>
<dbReference type="Gene3D" id="3.40.50.1000">
    <property type="entry name" value="HAD superfamily/HAD-like"/>
    <property type="match status" value="1"/>
</dbReference>
<reference evidence="5" key="1">
    <citation type="journal article" date="2013" name="Proc. Natl. Acad. Sci. U.S.A.">
        <title>Improving the coverage of the cyanobacterial phylum using diversity-driven genome sequencing.</title>
        <authorList>
            <person name="Shih P.M."/>
            <person name="Wu D."/>
            <person name="Latifi A."/>
            <person name="Axen S.D."/>
            <person name="Fewer D.P."/>
            <person name="Talla E."/>
            <person name="Calteau A."/>
            <person name="Cai F."/>
            <person name="Tandeau de Marsac N."/>
            <person name="Rippka R."/>
            <person name="Herdman M."/>
            <person name="Sivonen K."/>
            <person name="Coursin T."/>
            <person name="Laurent T."/>
            <person name="Goodwin L."/>
            <person name="Nolan M."/>
            <person name="Davenport K.W."/>
            <person name="Han C.S."/>
            <person name="Rubin E.M."/>
            <person name="Eisen J.A."/>
            <person name="Woyke T."/>
            <person name="Gugger M."/>
            <person name="Kerfeld C.A."/>
        </authorList>
    </citation>
    <scope>NUCLEOTIDE SEQUENCE [LARGE SCALE GENOMIC DNA]</scope>
    <source>
        <strain evidence="5">ATCC 29371 / PCC 7437</strain>
    </source>
</reference>
<dbReference type="SFLD" id="SFLDG01142">
    <property type="entry name" value="C2.B.2:_Mannosyl-3-phosphoglyc"/>
    <property type="match status" value="1"/>
</dbReference>
<dbReference type="InterPro" id="IPR036412">
    <property type="entry name" value="HAD-like_sf"/>
</dbReference>
<dbReference type="eggNOG" id="COG3769">
    <property type="taxonomic scope" value="Bacteria"/>
</dbReference>
<keyword evidence="5" id="KW-1185">Reference proteome</keyword>
<protein>
    <submittedName>
        <fullName evidence="4">Mannosyl-3-phosphoglycerate phosphatase family</fullName>
        <ecNumber evidence="4">3.1.3.70</ecNumber>
    </submittedName>
</protein>
<dbReference type="EC" id="3.1.3.70" evidence="4"/>
<dbReference type="HOGENOM" id="CLU_063016_0_0_3"/>
<dbReference type="GO" id="GO:0000287">
    <property type="term" value="F:magnesium ion binding"/>
    <property type="evidence" value="ECO:0007669"/>
    <property type="project" value="TreeGrafter"/>
</dbReference>
<dbReference type="OrthoDB" id="193379at2"/>
<dbReference type="Proteomes" id="UP000010473">
    <property type="component" value="Chromosome"/>
</dbReference>
<keyword evidence="1" id="KW-0479">Metal-binding</keyword>
<dbReference type="InterPro" id="IPR023214">
    <property type="entry name" value="HAD_sf"/>
</dbReference>
<dbReference type="PANTHER" id="PTHR10000">
    <property type="entry name" value="PHOSPHOSERINE PHOSPHATASE"/>
    <property type="match status" value="1"/>
</dbReference>
<dbReference type="NCBIfam" id="TIGR01484">
    <property type="entry name" value="HAD-SF-IIB"/>
    <property type="match status" value="1"/>
</dbReference>
<dbReference type="PANTHER" id="PTHR10000:SF8">
    <property type="entry name" value="HAD SUPERFAMILY HYDROLASE-LIKE, TYPE 3"/>
    <property type="match status" value="1"/>
</dbReference>
<dbReference type="PROSITE" id="PS01228">
    <property type="entry name" value="COF_1"/>
    <property type="match status" value="1"/>
</dbReference>
<dbReference type="SFLD" id="SFLDG01140">
    <property type="entry name" value="C2.B:_Phosphomannomutase_and_P"/>
    <property type="match status" value="1"/>
</dbReference>
<dbReference type="InterPro" id="IPR006379">
    <property type="entry name" value="HAD-SF_hydro_IIB"/>
</dbReference>
<dbReference type="NCBIfam" id="TIGR01486">
    <property type="entry name" value="HAD-SF-IIB-MPGP"/>
    <property type="match status" value="1"/>
</dbReference>
<gene>
    <name evidence="4" type="ordered locus">Sta7437_1466</name>
</gene>
<accession>K9XR64</accession>
<dbReference type="RefSeq" id="WP_015192705.1">
    <property type="nucleotide sequence ID" value="NC_019748.1"/>
</dbReference>
<dbReference type="SFLD" id="SFLDS00003">
    <property type="entry name" value="Haloacid_Dehalogenase"/>
    <property type="match status" value="1"/>
</dbReference>
<name>K9XR64_STAC7</name>
<keyword evidence="3" id="KW-0460">Magnesium</keyword>
<dbReference type="GO" id="GO:0005829">
    <property type="term" value="C:cytosol"/>
    <property type="evidence" value="ECO:0007669"/>
    <property type="project" value="TreeGrafter"/>
</dbReference>
<evidence type="ECO:0000256" key="3">
    <source>
        <dbReference type="ARBA" id="ARBA00022842"/>
    </source>
</evidence>
<dbReference type="Gene3D" id="3.30.980.20">
    <property type="entry name" value="Putative mannosyl-3-phosphoglycerate phosphatase, domain 2"/>
    <property type="match status" value="1"/>
</dbReference>
<dbReference type="KEGG" id="scs:Sta7437_1466"/>
<evidence type="ECO:0000256" key="2">
    <source>
        <dbReference type="ARBA" id="ARBA00022801"/>
    </source>
</evidence>
<keyword evidence="2 4" id="KW-0378">Hydrolase</keyword>
<dbReference type="SUPFAM" id="SSF56784">
    <property type="entry name" value="HAD-like"/>
    <property type="match status" value="1"/>
</dbReference>
<dbReference type="InterPro" id="IPR006381">
    <property type="entry name" value="HAD-SF-IIB-MPGP"/>
</dbReference>
<dbReference type="AlphaFoldDB" id="K9XR64"/>
<dbReference type="STRING" id="111780.Sta7437_1466"/>
<dbReference type="GO" id="GO:0050531">
    <property type="term" value="F:mannosyl-3-phosphoglycerate phosphatase activity"/>
    <property type="evidence" value="ECO:0007669"/>
    <property type="project" value="UniProtKB-EC"/>
</dbReference>
<proteinExistence type="predicted"/>
<dbReference type="EMBL" id="CP003653">
    <property type="protein sequence ID" value="AFZ35033.1"/>
    <property type="molecule type" value="Genomic_DNA"/>
</dbReference>
<evidence type="ECO:0000313" key="5">
    <source>
        <dbReference type="Proteomes" id="UP000010473"/>
    </source>
</evidence>
<evidence type="ECO:0000256" key="1">
    <source>
        <dbReference type="ARBA" id="ARBA00022723"/>
    </source>
</evidence>
<sequence>MVRLIIFTDLDGTLLNQEDYDYQPAIAILNQLKKQQIPVIPVTSKTRSEVEGLRQEIDLSDPFIVENGSGIFIPQSSNNWWKVAQADQINQYHLHSLGCSYTKAREGLKKISADLEYNLQGFGDLSEQTIQSLTGLPPEEAKLAKQREFTEPFISPKQIDAKIVEDTAAKYGFRVLLGDRFSHLIDAQAGKGKAVRWLMSNHQLLAEEEVITVGLGNSPNDLEMLEAVDIPIVIASVQGVHPGLVSKGWQVAPAPGSQGWAEAVAAIYEQYL</sequence>
<dbReference type="GO" id="GO:0051479">
    <property type="term" value="P:mannosylglycerate biosynthetic process"/>
    <property type="evidence" value="ECO:0007669"/>
    <property type="project" value="InterPro"/>
</dbReference>